<dbReference type="GO" id="GO:0006631">
    <property type="term" value="P:fatty acid metabolic process"/>
    <property type="evidence" value="ECO:0007669"/>
    <property type="project" value="TreeGrafter"/>
</dbReference>
<accession>A0A7D7NDL8</accession>
<evidence type="ECO:0000256" key="1">
    <source>
        <dbReference type="ARBA" id="ARBA00006432"/>
    </source>
</evidence>
<dbReference type="InterPro" id="IPR045851">
    <property type="entry name" value="AMP-bd_C_sf"/>
</dbReference>
<dbReference type="InterPro" id="IPR029069">
    <property type="entry name" value="HotDog_dom_sf"/>
</dbReference>
<reference evidence="4 5" key="1">
    <citation type="submission" date="2020-07" db="EMBL/GenBank/DDBJ databases">
        <title>Genomic diversity of species in the Neisseriaceae family.</title>
        <authorList>
            <person name="Vincent A.T."/>
            <person name="Bernet E."/>
            <person name="Veyrier F.J."/>
        </authorList>
    </citation>
    <scope>NUCLEOTIDE SEQUENCE [LARGE SCALE GENOMIC DNA]</scope>
    <source>
        <strain evidence="4 5">DSM 22244</strain>
    </source>
</reference>
<dbReference type="InterPro" id="IPR054545">
    <property type="entry name" value="ApeI-like"/>
</dbReference>
<dbReference type="GO" id="GO:0031956">
    <property type="term" value="F:medium-chain fatty acid-CoA ligase activity"/>
    <property type="evidence" value="ECO:0007669"/>
    <property type="project" value="TreeGrafter"/>
</dbReference>
<dbReference type="SUPFAM" id="SSF54637">
    <property type="entry name" value="Thioesterase/thiol ester dehydrase-isomerase"/>
    <property type="match status" value="1"/>
</dbReference>
<evidence type="ECO:0000259" key="2">
    <source>
        <dbReference type="Pfam" id="PF00501"/>
    </source>
</evidence>
<dbReference type="Proteomes" id="UP000514752">
    <property type="component" value="Chromosome"/>
</dbReference>
<dbReference type="AlphaFoldDB" id="A0A7D7NDL8"/>
<dbReference type="EMBL" id="CP059567">
    <property type="protein sequence ID" value="QMT41618.1"/>
    <property type="molecule type" value="Genomic_DNA"/>
</dbReference>
<feature type="domain" description="AMP-dependent synthetase/ligase" evidence="2">
    <location>
        <begin position="26"/>
        <end position="283"/>
    </location>
</feature>
<feature type="domain" description="ApeI dehydratase-like" evidence="3">
    <location>
        <begin position="457"/>
        <end position="550"/>
    </location>
</feature>
<dbReference type="Gene3D" id="3.10.129.10">
    <property type="entry name" value="Hotdog Thioesterase"/>
    <property type="match status" value="1"/>
</dbReference>
<dbReference type="RefSeq" id="WP_182123119.1">
    <property type="nucleotide sequence ID" value="NZ_CP059567.1"/>
</dbReference>
<dbReference type="PANTHER" id="PTHR43201">
    <property type="entry name" value="ACYL-COA SYNTHETASE"/>
    <property type="match status" value="1"/>
</dbReference>
<comment type="similarity">
    <text evidence="1">Belongs to the ATP-dependent AMP-binding enzyme family.</text>
</comment>
<evidence type="ECO:0000259" key="3">
    <source>
        <dbReference type="Pfam" id="PF22818"/>
    </source>
</evidence>
<evidence type="ECO:0000313" key="5">
    <source>
        <dbReference type="Proteomes" id="UP000514752"/>
    </source>
</evidence>
<dbReference type="Gene3D" id="3.40.50.12780">
    <property type="entry name" value="N-terminal domain of ligase-like"/>
    <property type="match status" value="1"/>
</dbReference>
<evidence type="ECO:0000313" key="4">
    <source>
        <dbReference type="EMBL" id="QMT41618.1"/>
    </source>
</evidence>
<protein>
    <submittedName>
        <fullName evidence="4">AMP-binding protein</fullName>
    </submittedName>
</protein>
<proteinExistence type="inferred from homology"/>
<dbReference type="Gene3D" id="3.30.300.30">
    <property type="match status" value="1"/>
</dbReference>
<dbReference type="InterPro" id="IPR000873">
    <property type="entry name" value="AMP-dep_synth/lig_dom"/>
</dbReference>
<dbReference type="KEGG" id="nsg:H3L94_06125"/>
<name>A0A7D7NDL8_9NEIS</name>
<dbReference type="PANTHER" id="PTHR43201:SF8">
    <property type="entry name" value="ACYL-COA SYNTHETASE FAMILY MEMBER 3"/>
    <property type="match status" value="1"/>
</dbReference>
<organism evidence="4 5">
    <name type="scientific">Neisseria shayeganii</name>
    <dbReference type="NCBI Taxonomy" id="607712"/>
    <lineage>
        <taxon>Bacteria</taxon>
        <taxon>Pseudomonadati</taxon>
        <taxon>Pseudomonadota</taxon>
        <taxon>Betaproteobacteria</taxon>
        <taxon>Neisseriales</taxon>
        <taxon>Neisseriaceae</taxon>
        <taxon>Neisseria</taxon>
    </lineage>
</organism>
<gene>
    <name evidence="4" type="ORF">H3L94_06125</name>
</gene>
<sequence>MPIAFLPDTAPDALIADHWPAAAFRRATAALAAELQTRQVTAVALWFDDAARFASALLAAWQSGAEVYLPPNLAADNRRWAEQHAALWLTDQADFPAPHLHYHDALEEAAEPAGGSGSLLVPDGATLYLKTSGSSGEAKVIRKTAAQMQREAQALAACLPPAWRGIRAVGSVSPQHLYGLTFRIFASLAAGWRIGRHACPYPEDLLAAAGEPCIWITSPALLNRLGEGRNWHTLRGRVCGILSAGGALPEATAELLHRELGFYPTDIYGSTETGVIARRQGSGAWTLLPETRAGLNEDGALWAESPWSDGRQQTADAAVLAEDGLHLAGRCDRIIKFEDKRVSLLHIEHRLLAHEWVADAHCGRHPQHRHLAAWAALTPAGIRALREQGQAAVQQALKNCVAAEIDTVAVPRYWRFAAELPRNAQAKIREQDFQAAFGTPQTAPEWRLLHSDEAACEYRFGGRVPLDLVYFGGHFATFPLVPGVVEVQWAMDLAARSAWGRGAVTQIENLKYQQFVRPHDEIVLQLRWDAAKRKIHFSLHQGERACASGRVALAPETDAQAT</sequence>
<dbReference type="Pfam" id="PF00501">
    <property type="entry name" value="AMP-binding"/>
    <property type="match status" value="1"/>
</dbReference>
<dbReference type="InterPro" id="IPR042099">
    <property type="entry name" value="ANL_N_sf"/>
</dbReference>
<dbReference type="SUPFAM" id="SSF56801">
    <property type="entry name" value="Acetyl-CoA synthetase-like"/>
    <property type="match status" value="1"/>
</dbReference>
<dbReference type="Pfam" id="PF22818">
    <property type="entry name" value="ApeI-like"/>
    <property type="match status" value="1"/>
</dbReference>